<feature type="compositionally biased region" description="Acidic residues" evidence="5">
    <location>
        <begin position="72"/>
        <end position="86"/>
    </location>
</feature>
<dbReference type="RefSeq" id="WP_205847998.1">
    <property type="nucleotide sequence ID" value="NZ_CP019791.1"/>
</dbReference>
<gene>
    <name evidence="6" type="primary">scpB</name>
    <name evidence="6" type="ORF">STSP2_00895</name>
</gene>
<dbReference type="NCBIfam" id="TIGR00281">
    <property type="entry name" value="SMC-Scp complex subunit ScpB"/>
    <property type="match status" value="1"/>
</dbReference>
<feature type="compositionally biased region" description="Low complexity" evidence="5">
    <location>
        <begin position="36"/>
        <end position="45"/>
    </location>
</feature>
<dbReference type="KEGG" id="alus:STSP2_00895"/>
<evidence type="ECO:0000256" key="4">
    <source>
        <dbReference type="ARBA" id="ARBA00023306"/>
    </source>
</evidence>
<keyword evidence="3" id="KW-0159">Chromosome partition</keyword>
<feature type="compositionally biased region" description="Acidic residues" evidence="5">
    <location>
        <begin position="14"/>
        <end position="35"/>
    </location>
</feature>
<dbReference type="GO" id="GO:0051304">
    <property type="term" value="P:chromosome separation"/>
    <property type="evidence" value="ECO:0007669"/>
    <property type="project" value="InterPro"/>
</dbReference>
<feature type="compositionally biased region" description="Acidic residues" evidence="5">
    <location>
        <begin position="103"/>
        <end position="150"/>
    </location>
</feature>
<reference evidence="7" key="1">
    <citation type="submission" date="2017-02" db="EMBL/GenBank/DDBJ databases">
        <title>Comparative genomics and description of representatives of a novel lineage of planctomycetes thriving in anoxic sediments.</title>
        <authorList>
            <person name="Spring S."/>
            <person name="Bunk B."/>
            <person name="Sproer C."/>
        </authorList>
    </citation>
    <scope>NUCLEOTIDE SEQUENCE [LARGE SCALE GENOMIC DNA]</scope>
    <source>
        <strain evidence="7">ST-NAGAB-D1</strain>
    </source>
</reference>
<dbReference type="Proteomes" id="UP000189674">
    <property type="component" value="Chromosome"/>
</dbReference>
<evidence type="ECO:0000313" key="7">
    <source>
        <dbReference type="Proteomes" id="UP000189674"/>
    </source>
</evidence>
<evidence type="ECO:0000256" key="2">
    <source>
        <dbReference type="ARBA" id="ARBA00022618"/>
    </source>
</evidence>
<keyword evidence="4" id="KW-0131">Cell cycle</keyword>
<dbReference type="EMBL" id="CP019791">
    <property type="protein sequence ID" value="AQT67746.1"/>
    <property type="molecule type" value="Genomic_DNA"/>
</dbReference>
<keyword evidence="1" id="KW-0963">Cytoplasm</keyword>
<dbReference type="SUPFAM" id="SSF46785">
    <property type="entry name" value="Winged helix' DNA-binding domain"/>
    <property type="match status" value="2"/>
</dbReference>
<evidence type="ECO:0000256" key="1">
    <source>
        <dbReference type="ARBA" id="ARBA00022490"/>
    </source>
</evidence>
<evidence type="ECO:0000256" key="3">
    <source>
        <dbReference type="ARBA" id="ARBA00022829"/>
    </source>
</evidence>
<sequence>MSEEHKDMAVPQGDDLESTEGLDEGAVGDDAEVAEDSSAADGAGDTVDEQVQAAGDDSGDDANAEAAKALEPDSEEEAAADDEAGEEGSGGVEEKVEIAEQVESGDEVASVDDTADSAEGEEAGEAELSEGAESAETEEGGEIEEAEEKEEEKGPEEILTVEDTEVTVQSVVEAILFASDEAITANRLVSIIEAGSVKQVKAAIRNLNEKYEQTGASFRIEKLAGGFQMMTLNAYNHWLGKLVKVRTDSKLSQAALETLAIVAYKQPIIRADVEAIRGVSSGEMIRSLMYKGLVKITGRAEILGRPMLYGTTKKFLDCFGLASLKDLPKIDELKKPQEE</sequence>
<proteinExistence type="predicted"/>
<organism evidence="6 7">
    <name type="scientific">Anaerohalosphaera lusitana</name>
    <dbReference type="NCBI Taxonomy" id="1936003"/>
    <lineage>
        <taxon>Bacteria</taxon>
        <taxon>Pseudomonadati</taxon>
        <taxon>Planctomycetota</taxon>
        <taxon>Phycisphaerae</taxon>
        <taxon>Sedimentisphaerales</taxon>
        <taxon>Anaerohalosphaeraceae</taxon>
        <taxon>Anaerohalosphaera</taxon>
    </lineage>
</organism>
<dbReference type="STRING" id="1936003.STSP2_00895"/>
<dbReference type="AlphaFoldDB" id="A0A1U9NJQ9"/>
<dbReference type="InterPro" id="IPR005234">
    <property type="entry name" value="ScpB_csome_segregation"/>
</dbReference>
<dbReference type="InterPro" id="IPR036390">
    <property type="entry name" value="WH_DNA-bd_sf"/>
</dbReference>
<dbReference type="PANTHER" id="PTHR34298">
    <property type="entry name" value="SEGREGATION AND CONDENSATION PROTEIN B"/>
    <property type="match status" value="1"/>
</dbReference>
<evidence type="ECO:0000313" key="6">
    <source>
        <dbReference type="EMBL" id="AQT67746.1"/>
    </source>
</evidence>
<dbReference type="PANTHER" id="PTHR34298:SF2">
    <property type="entry name" value="SEGREGATION AND CONDENSATION PROTEIN B"/>
    <property type="match status" value="1"/>
</dbReference>
<keyword evidence="7" id="KW-1185">Reference proteome</keyword>
<accession>A0A1U9NJQ9</accession>
<evidence type="ECO:0000256" key="5">
    <source>
        <dbReference type="SAM" id="MobiDB-lite"/>
    </source>
</evidence>
<feature type="region of interest" description="Disordered" evidence="5">
    <location>
        <begin position="1"/>
        <end position="156"/>
    </location>
</feature>
<dbReference type="Pfam" id="PF04079">
    <property type="entry name" value="SMC_ScpB"/>
    <property type="match status" value="1"/>
</dbReference>
<dbReference type="Gene3D" id="1.10.10.10">
    <property type="entry name" value="Winged helix-like DNA-binding domain superfamily/Winged helix DNA-binding domain"/>
    <property type="match status" value="2"/>
</dbReference>
<dbReference type="GO" id="GO:0051301">
    <property type="term" value="P:cell division"/>
    <property type="evidence" value="ECO:0007669"/>
    <property type="project" value="UniProtKB-KW"/>
</dbReference>
<name>A0A1U9NJQ9_9BACT</name>
<dbReference type="InterPro" id="IPR036388">
    <property type="entry name" value="WH-like_DNA-bd_sf"/>
</dbReference>
<protein>
    <submittedName>
        <fullName evidence="6">Putative segregation and condensation protein B-like protein</fullName>
    </submittedName>
</protein>
<keyword evidence="2" id="KW-0132">Cell division</keyword>